<dbReference type="Gene3D" id="2.30.290.10">
    <property type="entry name" value="BH3618-like"/>
    <property type="match status" value="1"/>
</dbReference>
<evidence type="ECO:0000256" key="3">
    <source>
        <dbReference type="ARBA" id="ARBA00022845"/>
    </source>
</evidence>
<organism evidence="5 6">
    <name type="scientific">Exiguobacterium oxidotolerans</name>
    <dbReference type="NCBI Taxonomy" id="223958"/>
    <lineage>
        <taxon>Bacteria</taxon>
        <taxon>Bacillati</taxon>
        <taxon>Bacillota</taxon>
        <taxon>Bacilli</taxon>
        <taxon>Bacillales</taxon>
        <taxon>Bacillales Family XII. Incertae Sedis</taxon>
        <taxon>Exiguobacterium</taxon>
    </lineage>
</organism>
<dbReference type="EMBL" id="CABWKQ010000020">
    <property type="protein sequence ID" value="VWX35867.1"/>
    <property type="molecule type" value="Genomic_DNA"/>
</dbReference>
<dbReference type="Proteomes" id="UP000439752">
    <property type="component" value="Unassembled WGS sequence"/>
</dbReference>
<dbReference type="Pfam" id="PF02623">
    <property type="entry name" value="FliW"/>
    <property type="match status" value="1"/>
</dbReference>
<keyword evidence="3 4" id="KW-0810">Translation regulation</keyword>
<keyword evidence="2 4" id="KW-1005">Bacterial flagellum biogenesis</keyword>
<dbReference type="GO" id="GO:0044780">
    <property type="term" value="P:bacterial-type flagellum assembly"/>
    <property type="evidence" value="ECO:0007669"/>
    <property type="project" value="UniProtKB-UniRule"/>
</dbReference>
<dbReference type="AlphaFoldDB" id="A0A653I9Q9"/>
<comment type="function">
    <text evidence="4">Acts as an anti-CsrA protein, binds CsrA and prevents it from repressing translation of its target genes, one of which is flagellin. Binds to flagellin and participates in the assembly of the flagellum.</text>
</comment>
<evidence type="ECO:0000313" key="5">
    <source>
        <dbReference type="EMBL" id="VWX35867.1"/>
    </source>
</evidence>
<comment type="similarity">
    <text evidence="4">Belongs to the FliW family.</text>
</comment>
<dbReference type="InterPro" id="IPR024046">
    <property type="entry name" value="Flagellar_assmbl_FliW_dom_sf"/>
</dbReference>
<sequence length="152" mass="17388">MGKDNHMQIETDFFGTVQIEESEIITFASEVPGFPEARRFILLPFGEGIPFWSFQSIDQAECAFVVTNPFWIDPEYVFELPESAKEQLGIQDTAQVAVYTTVTLRERFEESTTNLRAPFVMETKRRQAKQVILDETYSNRHVIGSLTEVGGR</sequence>
<name>A0A653I9Q9_9BACL</name>
<evidence type="ECO:0000313" key="6">
    <source>
        <dbReference type="Proteomes" id="UP000439752"/>
    </source>
</evidence>
<dbReference type="PANTHER" id="PTHR39190:SF1">
    <property type="entry name" value="FLAGELLAR ASSEMBLY FACTOR FLIW"/>
    <property type="match status" value="1"/>
</dbReference>
<evidence type="ECO:0000256" key="2">
    <source>
        <dbReference type="ARBA" id="ARBA00022795"/>
    </source>
</evidence>
<dbReference type="HAMAP" id="MF_01185">
    <property type="entry name" value="FliW"/>
    <property type="match status" value="1"/>
</dbReference>
<evidence type="ECO:0000256" key="4">
    <source>
        <dbReference type="HAMAP-Rule" id="MF_01185"/>
    </source>
</evidence>
<keyword evidence="1 4" id="KW-0963">Cytoplasm</keyword>
<protein>
    <recommendedName>
        <fullName evidence="4">Flagellar assembly factor FliW</fullName>
    </recommendedName>
</protein>
<reference evidence="5 6" key="1">
    <citation type="submission" date="2019-10" db="EMBL/GenBank/DDBJ databases">
        <authorList>
            <person name="Karimi E."/>
        </authorList>
    </citation>
    <scope>NUCLEOTIDE SEQUENCE [LARGE SCALE GENOMIC DNA]</scope>
    <source>
        <strain evidence="5">Exiguobacterium sp. 9Y</strain>
    </source>
</reference>
<keyword evidence="6" id="KW-1185">Reference proteome</keyword>
<dbReference type="SUPFAM" id="SSF141457">
    <property type="entry name" value="BH3618-like"/>
    <property type="match status" value="1"/>
</dbReference>
<keyword evidence="4" id="KW-0143">Chaperone</keyword>
<dbReference type="GO" id="GO:0005737">
    <property type="term" value="C:cytoplasm"/>
    <property type="evidence" value="ECO:0007669"/>
    <property type="project" value="UniProtKB-SubCell"/>
</dbReference>
<evidence type="ECO:0000256" key="1">
    <source>
        <dbReference type="ARBA" id="ARBA00022490"/>
    </source>
</evidence>
<dbReference type="GO" id="GO:0006417">
    <property type="term" value="P:regulation of translation"/>
    <property type="evidence" value="ECO:0007669"/>
    <property type="project" value="UniProtKB-KW"/>
</dbReference>
<comment type="subcellular location">
    <subcellularLocation>
        <location evidence="4">Cytoplasm</location>
    </subcellularLocation>
</comment>
<dbReference type="PANTHER" id="PTHR39190">
    <property type="entry name" value="FLAGELLAR ASSEMBLY FACTOR FLIW"/>
    <property type="match status" value="1"/>
</dbReference>
<gene>
    <name evidence="4 5" type="primary">fliW</name>
    <name evidence="5" type="ORF">EXIGUO9Y_270018</name>
</gene>
<dbReference type="InterPro" id="IPR003775">
    <property type="entry name" value="Flagellar_assembly_factor_FliW"/>
</dbReference>
<comment type="subunit">
    <text evidence="4">Interacts with translational regulator CsrA and flagellin(s).</text>
</comment>
<accession>A0A653I9Q9</accession>
<proteinExistence type="inferred from homology"/>